<evidence type="ECO:0000313" key="4">
    <source>
        <dbReference type="EMBL" id="KAK2599082.1"/>
    </source>
</evidence>
<reference evidence="4" key="1">
    <citation type="submission" date="2023-06" db="EMBL/GenBank/DDBJ databases">
        <title>Conoideocrella luteorostrata (Hypocreales: Clavicipitaceae), a potential biocontrol fungus for elongate hemlock scale in United States Christmas tree production areas.</title>
        <authorList>
            <person name="Barrett H."/>
            <person name="Lovett B."/>
            <person name="Macias A.M."/>
            <person name="Stajich J.E."/>
            <person name="Kasson M.T."/>
        </authorList>
    </citation>
    <scope>NUCLEOTIDE SEQUENCE</scope>
    <source>
        <strain evidence="4">ARSEF 14590</strain>
    </source>
</reference>
<evidence type="ECO:0000313" key="5">
    <source>
        <dbReference type="Proteomes" id="UP001251528"/>
    </source>
</evidence>
<accession>A0AAJ0CPF1</accession>
<dbReference type="PANTHER" id="PTHR13878">
    <property type="entry name" value="GULONOLACTONE OXIDASE"/>
    <property type="match status" value="1"/>
</dbReference>
<comment type="similarity">
    <text evidence="1">Belongs to the oxygen-dependent FAD-linked oxidoreductase family.</text>
</comment>
<organism evidence="4 5">
    <name type="scientific">Conoideocrella luteorostrata</name>
    <dbReference type="NCBI Taxonomy" id="1105319"/>
    <lineage>
        <taxon>Eukaryota</taxon>
        <taxon>Fungi</taxon>
        <taxon>Dikarya</taxon>
        <taxon>Ascomycota</taxon>
        <taxon>Pezizomycotina</taxon>
        <taxon>Sordariomycetes</taxon>
        <taxon>Hypocreomycetidae</taxon>
        <taxon>Hypocreales</taxon>
        <taxon>Clavicipitaceae</taxon>
        <taxon>Conoideocrella</taxon>
    </lineage>
</organism>
<gene>
    <name evidence="4" type="ORF">QQS21_005423</name>
</gene>
<dbReference type="AlphaFoldDB" id="A0AAJ0CPF1"/>
<dbReference type="PROSITE" id="PS51387">
    <property type="entry name" value="FAD_PCMH"/>
    <property type="match status" value="1"/>
</dbReference>
<dbReference type="GO" id="GO:0071949">
    <property type="term" value="F:FAD binding"/>
    <property type="evidence" value="ECO:0007669"/>
    <property type="project" value="InterPro"/>
</dbReference>
<dbReference type="InterPro" id="IPR036318">
    <property type="entry name" value="FAD-bd_PCMH-like_sf"/>
</dbReference>
<dbReference type="Pfam" id="PF01565">
    <property type="entry name" value="FAD_binding_4"/>
    <property type="match status" value="1"/>
</dbReference>
<dbReference type="PANTHER" id="PTHR13878:SF91">
    <property type="entry name" value="FAD BINDING DOMAIN PROTEIN (AFU_ORTHOLOGUE AFUA_6G12070)-RELATED"/>
    <property type="match status" value="1"/>
</dbReference>
<dbReference type="InterPro" id="IPR012951">
    <property type="entry name" value="BBE"/>
</dbReference>
<feature type="domain" description="FAD-binding PCMH-type" evidence="3">
    <location>
        <begin position="20"/>
        <end position="199"/>
    </location>
</feature>
<dbReference type="Gene3D" id="3.30.465.10">
    <property type="match status" value="2"/>
</dbReference>
<keyword evidence="5" id="KW-1185">Reference proteome</keyword>
<dbReference type="InterPro" id="IPR050432">
    <property type="entry name" value="FAD-linked_Oxidoreductases_BP"/>
</dbReference>
<dbReference type="Pfam" id="PF08031">
    <property type="entry name" value="BBE"/>
    <property type="match status" value="1"/>
</dbReference>
<keyword evidence="2" id="KW-0560">Oxidoreductase</keyword>
<dbReference type="InterPro" id="IPR006094">
    <property type="entry name" value="Oxid_FAD_bind_N"/>
</dbReference>
<proteinExistence type="inferred from homology"/>
<evidence type="ECO:0000256" key="1">
    <source>
        <dbReference type="ARBA" id="ARBA00005466"/>
    </source>
</evidence>
<evidence type="ECO:0000259" key="3">
    <source>
        <dbReference type="PROSITE" id="PS51387"/>
    </source>
</evidence>
<comment type="caution">
    <text evidence="4">The sequence shown here is derived from an EMBL/GenBank/DDBJ whole genome shotgun (WGS) entry which is preliminary data.</text>
</comment>
<dbReference type="EMBL" id="JASWJB010000090">
    <property type="protein sequence ID" value="KAK2599082.1"/>
    <property type="molecule type" value="Genomic_DNA"/>
</dbReference>
<dbReference type="Proteomes" id="UP001251528">
    <property type="component" value="Unassembled WGS sequence"/>
</dbReference>
<dbReference type="SUPFAM" id="SSF56176">
    <property type="entry name" value="FAD-binding/transporter-associated domain-like"/>
    <property type="match status" value="1"/>
</dbReference>
<name>A0AAJ0CPF1_9HYPO</name>
<protein>
    <recommendedName>
        <fullName evidence="3">FAD-binding PCMH-type domain-containing protein</fullName>
    </recommendedName>
</protein>
<dbReference type="InterPro" id="IPR016169">
    <property type="entry name" value="FAD-bd_PCMH_sub2"/>
</dbReference>
<sequence length="475" mass="51701">MYFQNYTCDAFTPISVPCELGNSVSYVINVTDVSDIIAGIKFARKHNVRLVIKNTGHDYLGKSTGKGGLSLWRYNLKSTQYIPDYQAAYYAGPAMKIGAGVGGYQAYAAADAAGHRVVGGSCPTVGIAGGYSQGGGHSMLSSLYGLAADNVLEWEVVTMDGHHLVASPTQNQDLYWAMSGGGGGNYAVAISMTVRLHQDGQFGGAALSFNDSSVGNKAFWDAVGAYHVLLGPFVDSGNSATYTMTNKTFLSWGIAMPGADLVKIQSLMQPFLDDLTRRGIRYQYTPHVSHSFYEHYSHYFGPLPQGFADYAPFTGSRILPRAMFEDPAKNPIVTEALRKASLAEGWAPITCQALNVSHQAHSGNAVLPAWRDSIAICLTPGDWDPKATRAEMAARQDYAVNVLQPMLDKATPGGGVYMNEANYQQKNWQNEFYGSNYARLLEIKKKYDPEGLMYSHLAVGSDAWYEDGENRLCRA</sequence>
<dbReference type="InterPro" id="IPR016166">
    <property type="entry name" value="FAD-bd_PCMH"/>
</dbReference>
<evidence type="ECO:0000256" key="2">
    <source>
        <dbReference type="ARBA" id="ARBA00023002"/>
    </source>
</evidence>
<dbReference type="GO" id="GO:0016491">
    <property type="term" value="F:oxidoreductase activity"/>
    <property type="evidence" value="ECO:0007669"/>
    <property type="project" value="UniProtKB-KW"/>
</dbReference>